<sequence>MPTRRSSSSGGRRSVPRPKSAADIAAALQHADGKSKPEVQQLEYLRHQIEMRVLGCGWTEYQTRWSSSKDSRIGTVAHLHGLLEEIVTDERSRQRFTPGTEKGLPIEPAPPHHQSADLGQLGTPDADAVEITKRTIFSVEDLEAKAEAAIQRRQAAGVADKVERMQPKEAPAFDQALVGKRLEVLWKYFDKDSNKTHMIWSTGTIKRVADGLTDKRSSRAKKVLPAGAVLWAWDADPDFDEQAGEQWLLLLPKKWNPPTHTQVYSWRFLIRVSLAPRMQVLQTPRAKMQGGCVMMVDA</sequence>
<feature type="region of interest" description="Disordered" evidence="1">
    <location>
        <begin position="1"/>
        <end position="36"/>
    </location>
</feature>
<gene>
    <name evidence="2" type="ORF">HERI1096_LOCUS11842</name>
</gene>
<organism evidence="2">
    <name type="scientific">Haptolina ericina</name>
    <dbReference type="NCBI Taxonomy" id="156174"/>
    <lineage>
        <taxon>Eukaryota</taxon>
        <taxon>Haptista</taxon>
        <taxon>Haptophyta</taxon>
        <taxon>Prymnesiophyceae</taxon>
        <taxon>Prymnesiales</taxon>
        <taxon>Prymnesiaceae</taxon>
        <taxon>Haptolina</taxon>
    </lineage>
</organism>
<accession>A0A7S3APL3</accession>
<evidence type="ECO:0000256" key="1">
    <source>
        <dbReference type="SAM" id="MobiDB-lite"/>
    </source>
</evidence>
<proteinExistence type="predicted"/>
<feature type="region of interest" description="Disordered" evidence="1">
    <location>
        <begin position="90"/>
        <end position="122"/>
    </location>
</feature>
<reference evidence="2" key="1">
    <citation type="submission" date="2021-01" db="EMBL/GenBank/DDBJ databases">
        <authorList>
            <person name="Corre E."/>
            <person name="Pelletier E."/>
            <person name="Niang G."/>
            <person name="Scheremetjew M."/>
            <person name="Finn R."/>
            <person name="Kale V."/>
            <person name="Holt S."/>
            <person name="Cochrane G."/>
            <person name="Meng A."/>
            <person name="Brown T."/>
            <person name="Cohen L."/>
        </authorList>
    </citation>
    <scope>NUCLEOTIDE SEQUENCE</scope>
    <source>
        <strain evidence="2">CCMP281</strain>
    </source>
</reference>
<feature type="compositionally biased region" description="Low complexity" evidence="1">
    <location>
        <begin position="1"/>
        <end position="13"/>
    </location>
</feature>
<protein>
    <submittedName>
        <fullName evidence="2">Uncharacterized protein</fullName>
    </submittedName>
</protein>
<dbReference type="AlphaFoldDB" id="A0A7S3APL3"/>
<evidence type="ECO:0000313" key="2">
    <source>
        <dbReference type="EMBL" id="CAE0111182.1"/>
    </source>
</evidence>
<dbReference type="EMBL" id="HBHX01021219">
    <property type="protein sequence ID" value="CAE0111182.1"/>
    <property type="molecule type" value="Transcribed_RNA"/>
</dbReference>
<name>A0A7S3APL3_9EUKA</name>
<feature type="compositionally biased region" description="Low complexity" evidence="1">
    <location>
        <begin position="21"/>
        <end position="30"/>
    </location>
</feature>